<dbReference type="InterPro" id="IPR057027">
    <property type="entry name" value="TPR_mt"/>
</dbReference>
<comment type="caution">
    <text evidence="4">The sequence shown here is derived from an EMBL/GenBank/DDBJ whole genome shotgun (WGS) entry which is preliminary data.</text>
</comment>
<dbReference type="RefSeq" id="XP_066668215.1">
    <property type="nucleotide sequence ID" value="XM_066812873.1"/>
</dbReference>
<evidence type="ECO:0000256" key="2">
    <source>
        <dbReference type="SAM" id="MobiDB-lite"/>
    </source>
</evidence>
<keyword evidence="1" id="KW-0677">Repeat</keyword>
<evidence type="ECO:0000256" key="1">
    <source>
        <dbReference type="ARBA" id="ARBA00022737"/>
    </source>
</evidence>
<evidence type="ECO:0000313" key="4">
    <source>
        <dbReference type="EMBL" id="KAK8080740.1"/>
    </source>
</evidence>
<sequence>MPGERIVIDGLWRCLCPSVDAKALSRVLQQPPLVPPRRTSAFLDHTDRTYAGPACTRSYSDVAPKKAFKKATRHLENITRIHPKPKEKEIVRVPNRRRSQAQDAYERYFDRMAKRLPEIPPVLLTGSPPPDSELDPIDTSILLTSLQELLTAQWQYHTIVAIVQHLVTKRGMKPDAFLYECLIKINVDPMYGSAQVVENLLKEMESTGCLPTSAVYHGVLEVLAVHPDYVLRTKVLRAMKQAWMEPTFQGLVAVTVGLLRDGQYEMALERLEKMNASDMAVPPWLYDIFVYTFTEMGMHAEALMILQRRLRDPDSGVTDNLWYALLEAFSRDSYYDGVSYIWERKVAPGILAPSDGTVLDVLNTASRNGDASLVTESLELLSKRGKKLELHHFEPLLDVHAREHDLRKAFLTLGLMVKAGLQPDSSSTREIYTVLRDSAEKTDEALEMLLEIGINDQIPMAAFNVVLEAKLQHQGFKSGLDTYRSIRRICASPPNLATFHLLLSHCTLLKSMQFLLAEMEGFSVKPDSYVYNRTVLICTLNPQYEHAFRYLDRAKSVTIEGEVRNWWMDRDTALALIRRCIIAEDSRVQGLIETCKERGMDAIESDVRDLVYRLQQWQGLENEQLEEPVVLEGETALPVSPATPELEAQGSSN</sequence>
<proteinExistence type="predicted"/>
<dbReference type="Pfam" id="PF23276">
    <property type="entry name" value="TPR_24"/>
    <property type="match status" value="1"/>
</dbReference>
<reference evidence="4 5" key="1">
    <citation type="submission" date="2023-01" db="EMBL/GenBank/DDBJ databases">
        <title>Analysis of 21 Apiospora genomes using comparative genomics revels a genus with tremendous synthesis potential of carbohydrate active enzymes and secondary metabolites.</title>
        <authorList>
            <person name="Sorensen T."/>
        </authorList>
    </citation>
    <scope>NUCLEOTIDE SEQUENCE [LARGE SCALE GENOMIC DNA]</scope>
    <source>
        <strain evidence="4 5">CBS 114990</strain>
    </source>
</reference>
<dbReference type="Proteomes" id="UP001433268">
    <property type="component" value="Unassembled WGS sequence"/>
</dbReference>
<evidence type="ECO:0000259" key="3">
    <source>
        <dbReference type="Pfam" id="PF23276"/>
    </source>
</evidence>
<dbReference type="PANTHER" id="PTHR47447:SF17">
    <property type="entry name" value="OS12G0638900 PROTEIN"/>
    <property type="match status" value="1"/>
</dbReference>
<feature type="domain" description="Pentatricopeptide repeat-containing protein-mitochondrial" evidence="3">
    <location>
        <begin position="355"/>
        <end position="486"/>
    </location>
</feature>
<organism evidence="4 5">
    <name type="scientific">Apiospora hydei</name>
    <dbReference type="NCBI Taxonomy" id="1337664"/>
    <lineage>
        <taxon>Eukaryota</taxon>
        <taxon>Fungi</taxon>
        <taxon>Dikarya</taxon>
        <taxon>Ascomycota</taxon>
        <taxon>Pezizomycotina</taxon>
        <taxon>Sordariomycetes</taxon>
        <taxon>Xylariomycetidae</taxon>
        <taxon>Amphisphaeriales</taxon>
        <taxon>Apiosporaceae</taxon>
        <taxon>Apiospora</taxon>
    </lineage>
</organism>
<evidence type="ECO:0000313" key="5">
    <source>
        <dbReference type="Proteomes" id="UP001433268"/>
    </source>
</evidence>
<dbReference type="Gene3D" id="1.25.40.10">
    <property type="entry name" value="Tetratricopeptide repeat domain"/>
    <property type="match status" value="3"/>
</dbReference>
<dbReference type="EMBL" id="JAQQWN010000006">
    <property type="protein sequence ID" value="KAK8080740.1"/>
    <property type="molecule type" value="Genomic_DNA"/>
</dbReference>
<feature type="region of interest" description="Disordered" evidence="2">
    <location>
        <begin position="632"/>
        <end position="653"/>
    </location>
</feature>
<gene>
    <name evidence="4" type="ORF">PG997_008558</name>
</gene>
<keyword evidence="5" id="KW-1185">Reference proteome</keyword>
<accession>A0ABR1WB64</accession>
<dbReference type="PANTHER" id="PTHR47447">
    <property type="entry name" value="OS03G0856100 PROTEIN"/>
    <property type="match status" value="1"/>
</dbReference>
<dbReference type="GeneID" id="92045933"/>
<protein>
    <recommendedName>
        <fullName evidence="3">Pentatricopeptide repeat-containing protein-mitochondrial domain-containing protein</fullName>
    </recommendedName>
</protein>
<dbReference type="InterPro" id="IPR011990">
    <property type="entry name" value="TPR-like_helical_dom_sf"/>
</dbReference>
<name>A0ABR1WB64_9PEZI</name>